<protein>
    <recommendedName>
        <fullName evidence="3">Addiction module protein</fullName>
    </recommendedName>
</protein>
<proteinExistence type="predicted"/>
<dbReference type="RefSeq" id="WP_243550939.1">
    <property type="nucleotide sequence ID" value="NZ_CP094532.1"/>
</dbReference>
<keyword evidence="2" id="KW-1185">Reference proteome</keyword>
<name>A0ABY4BS22_9FLAO</name>
<dbReference type="EMBL" id="CP094532">
    <property type="protein sequence ID" value="UOE42005.1"/>
    <property type="molecule type" value="Genomic_DNA"/>
</dbReference>
<evidence type="ECO:0000313" key="2">
    <source>
        <dbReference type="Proteomes" id="UP000831460"/>
    </source>
</evidence>
<reference evidence="1 2" key="1">
    <citation type="submission" date="2022-03" db="EMBL/GenBank/DDBJ databases">
        <title>Chryseobacterium sp. isolated from particulate matters in swine house.</title>
        <authorList>
            <person name="Won M."/>
            <person name="Kim S.-J."/>
            <person name="Kwon S.-W."/>
        </authorList>
    </citation>
    <scope>NUCLEOTIDE SEQUENCE [LARGE SCALE GENOMIC DNA]</scope>
    <source>
        <strain evidence="1 2">SC2-2</strain>
    </source>
</reference>
<accession>A0ABY4BS22</accession>
<dbReference type="Proteomes" id="UP000831460">
    <property type="component" value="Chromosome"/>
</dbReference>
<sequence length="82" mass="9927">MDLKYLQKKEHLIDWISKLEDEEIIAQLLKLKKELERSFVVSEPETEYAVKDDFEERWVKGLTSEESRARTKKFLESLPWKK</sequence>
<evidence type="ECO:0000313" key="1">
    <source>
        <dbReference type="EMBL" id="UOE42005.1"/>
    </source>
</evidence>
<organism evidence="1 2">
    <name type="scientific">Chryseobacterium suipulveris</name>
    <dbReference type="NCBI Taxonomy" id="2929800"/>
    <lineage>
        <taxon>Bacteria</taxon>
        <taxon>Pseudomonadati</taxon>
        <taxon>Bacteroidota</taxon>
        <taxon>Flavobacteriia</taxon>
        <taxon>Flavobacteriales</taxon>
        <taxon>Weeksellaceae</taxon>
        <taxon>Chryseobacterium group</taxon>
        <taxon>Chryseobacterium</taxon>
    </lineage>
</organism>
<evidence type="ECO:0008006" key="3">
    <source>
        <dbReference type="Google" id="ProtNLM"/>
    </source>
</evidence>
<gene>
    <name evidence="1" type="ORF">MTP09_05060</name>
</gene>